<dbReference type="EMBL" id="BARS01000786">
    <property type="protein sequence ID" value="GAF82578.1"/>
    <property type="molecule type" value="Genomic_DNA"/>
</dbReference>
<organism evidence="2">
    <name type="scientific">marine sediment metagenome</name>
    <dbReference type="NCBI Taxonomy" id="412755"/>
    <lineage>
        <taxon>unclassified sequences</taxon>
        <taxon>metagenomes</taxon>
        <taxon>ecological metagenomes</taxon>
    </lineage>
</organism>
<protein>
    <submittedName>
        <fullName evidence="2">Uncharacterized protein</fullName>
    </submittedName>
</protein>
<feature type="region of interest" description="Disordered" evidence="1">
    <location>
        <begin position="1"/>
        <end position="30"/>
    </location>
</feature>
<dbReference type="AlphaFoldDB" id="X0SNC2"/>
<name>X0SNC2_9ZZZZ</name>
<reference evidence="2" key="1">
    <citation type="journal article" date="2014" name="Front. Microbiol.">
        <title>High frequency of phylogenetically diverse reductive dehalogenase-homologous genes in deep subseafloor sedimentary metagenomes.</title>
        <authorList>
            <person name="Kawai M."/>
            <person name="Futagami T."/>
            <person name="Toyoda A."/>
            <person name="Takaki Y."/>
            <person name="Nishi S."/>
            <person name="Hori S."/>
            <person name="Arai W."/>
            <person name="Tsubouchi T."/>
            <person name="Morono Y."/>
            <person name="Uchiyama I."/>
            <person name="Ito T."/>
            <person name="Fujiyama A."/>
            <person name="Inagaki F."/>
            <person name="Takami H."/>
        </authorList>
    </citation>
    <scope>NUCLEOTIDE SEQUENCE</scope>
    <source>
        <strain evidence="2">Expedition CK06-06</strain>
    </source>
</reference>
<evidence type="ECO:0000313" key="2">
    <source>
        <dbReference type="EMBL" id="GAF82578.1"/>
    </source>
</evidence>
<gene>
    <name evidence="2" type="ORF">S01H1_01747</name>
</gene>
<feature type="non-terminal residue" evidence="2">
    <location>
        <position position="30"/>
    </location>
</feature>
<comment type="caution">
    <text evidence="2">The sequence shown here is derived from an EMBL/GenBank/DDBJ whole genome shotgun (WGS) entry which is preliminary data.</text>
</comment>
<proteinExistence type="predicted"/>
<accession>X0SNC2</accession>
<evidence type="ECO:0000256" key="1">
    <source>
        <dbReference type="SAM" id="MobiDB-lite"/>
    </source>
</evidence>
<sequence>MNVNAFSQKDYENEPPSGPKKTNPIQTQFK</sequence>